<gene>
    <name evidence="1" type="ORF">NCTC13456_02865</name>
</gene>
<organism evidence="1 2">
    <name type="scientific">Empedobacter falsenii</name>
    <dbReference type="NCBI Taxonomy" id="343874"/>
    <lineage>
        <taxon>Bacteria</taxon>
        <taxon>Pseudomonadati</taxon>
        <taxon>Bacteroidota</taxon>
        <taxon>Flavobacteriia</taxon>
        <taxon>Flavobacteriales</taxon>
        <taxon>Weeksellaceae</taxon>
        <taxon>Empedobacter</taxon>
    </lineage>
</organism>
<sequence>MSYQTVFEEFFGQVKSSIKEGTFAKLTMAKTIGDTDLKNIFVRLHLLENNEYNFAFTFRYKTEEVEQFHSVEQTFLILSSYIKNPFTNALLFTTEKDLIFKVNKKNAASLTEQAPTFKHASDVMLEMIEKKII</sequence>
<reference evidence="1 2" key="1">
    <citation type="submission" date="2018-06" db="EMBL/GenBank/DDBJ databases">
        <authorList>
            <consortium name="Pathogen Informatics"/>
            <person name="Doyle S."/>
        </authorList>
    </citation>
    <scope>NUCLEOTIDE SEQUENCE [LARGE SCALE GENOMIC DNA]</scope>
    <source>
        <strain evidence="1 2">NCTC13456</strain>
    </source>
</reference>
<name>A0A376GHE6_9FLAO</name>
<accession>A0A376GHE6</accession>
<proteinExistence type="predicted"/>
<dbReference type="Proteomes" id="UP000254737">
    <property type="component" value="Unassembled WGS sequence"/>
</dbReference>
<protein>
    <submittedName>
        <fullName evidence="1">Uncharacterized protein</fullName>
    </submittedName>
</protein>
<evidence type="ECO:0000313" key="1">
    <source>
        <dbReference type="EMBL" id="STD59228.1"/>
    </source>
</evidence>
<dbReference type="AlphaFoldDB" id="A0A376GHE6"/>
<dbReference type="RefSeq" id="WP_115001226.1">
    <property type="nucleotide sequence ID" value="NZ_UFXS01000001.1"/>
</dbReference>
<dbReference type="EMBL" id="UFXS01000001">
    <property type="protein sequence ID" value="STD59228.1"/>
    <property type="molecule type" value="Genomic_DNA"/>
</dbReference>
<evidence type="ECO:0000313" key="2">
    <source>
        <dbReference type="Proteomes" id="UP000254737"/>
    </source>
</evidence>
<dbReference type="STRING" id="343874.GCA_000805695_00910"/>